<keyword evidence="1" id="KW-0472">Membrane</keyword>
<evidence type="ECO:0000313" key="3">
    <source>
        <dbReference type="Proteomes" id="UP001597205"/>
    </source>
</evidence>
<keyword evidence="3" id="KW-1185">Reference proteome</keyword>
<gene>
    <name evidence="2" type="ORF">ACFQ2C_10700</name>
</gene>
<accession>A0ABW3RLG9</accession>
<dbReference type="Pfam" id="PF12679">
    <property type="entry name" value="ABC2_membrane_2"/>
    <property type="match status" value="1"/>
</dbReference>
<feature type="transmembrane region" description="Helical" evidence="1">
    <location>
        <begin position="303"/>
        <end position="324"/>
    </location>
</feature>
<feature type="transmembrane region" description="Helical" evidence="1">
    <location>
        <begin position="36"/>
        <end position="56"/>
    </location>
</feature>
<organism evidence="2 3">
    <name type="scientific">Sphingobacterium daejeonense</name>
    <dbReference type="NCBI Taxonomy" id="371142"/>
    <lineage>
        <taxon>Bacteria</taxon>
        <taxon>Pseudomonadati</taxon>
        <taxon>Bacteroidota</taxon>
        <taxon>Sphingobacteriia</taxon>
        <taxon>Sphingobacteriales</taxon>
        <taxon>Sphingobacteriaceae</taxon>
        <taxon>Sphingobacterium</taxon>
    </lineage>
</organism>
<feature type="transmembrane region" description="Helical" evidence="1">
    <location>
        <begin position="171"/>
        <end position="191"/>
    </location>
</feature>
<feature type="transmembrane region" description="Helical" evidence="1">
    <location>
        <begin position="203"/>
        <end position="223"/>
    </location>
</feature>
<dbReference type="PANTHER" id="PTHR43471">
    <property type="entry name" value="ABC TRANSPORTER PERMEASE"/>
    <property type="match status" value="1"/>
</dbReference>
<dbReference type="EMBL" id="JBHTKY010000014">
    <property type="protein sequence ID" value="MFD1166073.1"/>
    <property type="molecule type" value="Genomic_DNA"/>
</dbReference>
<proteinExistence type="predicted"/>
<dbReference type="Proteomes" id="UP001597205">
    <property type="component" value="Unassembled WGS sequence"/>
</dbReference>
<protein>
    <submittedName>
        <fullName evidence="2">ABC transporter permease</fullName>
    </submittedName>
</protein>
<dbReference type="PANTHER" id="PTHR43471:SF14">
    <property type="entry name" value="ABC-2 TYPE TRANSPORT SYSTEM PERMEASE PROTEIN"/>
    <property type="match status" value="1"/>
</dbReference>
<sequence>MKTEATALRLNSPLHSFNSPFWILVKKEIADVIVSWRFRTLIVLVLLIFSSSLIHVSQQIPLLIQSDNFLDKQFLFLKIFTSSGATPSYYVLISFVAPLLGISLGFDSINSEMNNRTLTRIMAQPLFRDNILSAKFFAPIIILTILFLSLTGLVVAAGMLYTGMNLGLQEAVRILAFVVLLLIYIAFWLAFSMLMSIVFKQSATAALTALALWLFLTIFYPMVVELIMQQLFAGSVPTNMDFQIRRQQIMMDLLKISPSQLFLDGSSTLLMPTIRSLGPLNTEDLDLAIPNPLPLRDSILMVWSQWTGLLAGTMLCFALSYYLFMRKEIRN</sequence>
<dbReference type="RefSeq" id="WP_380896476.1">
    <property type="nucleotide sequence ID" value="NZ_JBHTKY010000014.1"/>
</dbReference>
<feature type="transmembrane region" description="Helical" evidence="1">
    <location>
        <begin position="88"/>
        <end position="106"/>
    </location>
</feature>
<evidence type="ECO:0000256" key="1">
    <source>
        <dbReference type="SAM" id="Phobius"/>
    </source>
</evidence>
<feature type="transmembrane region" description="Helical" evidence="1">
    <location>
        <begin position="136"/>
        <end position="159"/>
    </location>
</feature>
<comment type="caution">
    <text evidence="2">The sequence shown here is derived from an EMBL/GenBank/DDBJ whole genome shotgun (WGS) entry which is preliminary data.</text>
</comment>
<reference evidence="3" key="1">
    <citation type="journal article" date="2019" name="Int. J. Syst. Evol. Microbiol.">
        <title>The Global Catalogue of Microorganisms (GCM) 10K type strain sequencing project: providing services to taxonomists for standard genome sequencing and annotation.</title>
        <authorList>
            <consortium name="The Broad Institute Genomics Platform"/>
            <consortium name="The Broad Institute Genome Sequencing Center for Infectious Disease"/>
            <person name="Wu L."/>
            <person name="Ma J."/>
        </authorList>
    </citation>
    <scope>NUCLEOTIDE SEQUENCE [LARGE SCALE GENOMIC DNA]</scope>
    <source>
        <strain evidence="3">CCUG 52468</strain>
    </source>
</reference>
<keyword evidence="1" id="KW-0812">Transmembrane</keyword>
<keyword evidence="1" id="KW-1133">Transmembrane helix</keyword>
<name>A0ABW3RLG9_9SPHI</name>
<evidence type="ECO:0000313" key="2">
    <source>
        <dbReference type="EMBL" id="MFD1166073.1"/>
    </source>
</evidence>